<dbReference type="Proteomes" id="UP000677228">
    <property type="component" value="Unassembled WGS sequence"/>
</dbReference>
<evidence type="ECO:0000313" key="3">
    <source>
        <dbReference type="Proteomes" id="UP000677228"/>
    </source>
</evidence>
<dbReference type="EMBL" id="CAJOBA010077995">
    <property type="protein sequence ID" value="CAF4427510.1"/>
    <property type="molecule type" value="Genomic_DNA"/>
</dbReference>
<organism evidence="1 3">
    <name type="scientific">Didymodactylos carnosus</name>
    <dbReference type="NCBI Taxonomy" id="1234261"/>
    <lineage>
        <taxon>Eukaryota</taxon>
        <taxon>Metazoa</taxon>
        <taxon>Spiralia</taxon>
        <taxon>Gnathifera</taxon>
        <taxon>Rotifera</taxon>
        <taxon>Eurotatoria</taxon>
        <taxon>Bdelloidea</taxon>
        <taxon>Philodinida</taxon>
        <taxon>Philodinidae</taxon>
        <taxon>Didymodactylos</taxon>
    </lineage>
</organism>
<reference evidence="1" key="1">
    <citation type="submission" date="2021-02" db="EMBL/GenBank/DDBJ databases">
        <authorList>
            <person name="Nowell W R."/>
        </authorList>
    </citation>
    <scope>NUCLEOTIDE SEQUENCE</scope>
</reference>
<dbReference type="Proteomes" id="UP000682733">
    <property type="component" value="Unassembled WGS sequence"/>
</dbReference>
<proteinExistence type="predicted"/>
<dbReference type="EMBL" id="CAJNOK010053632">
    <property type="protein sequence ID" value="CAF1612677.1"/>
    <property type="molecule type" value="Genomic_DNA"/>
</dbReference>
<dbReference type="AlphaFoldDB" id="A0A8S2G1W4"/>
<dbReference type="InterPro" id="IPR045499">
    <property type="entry name" value="DUF6492"/>
</dbReference>
<sequence length="211" mass="25433">YNHCSFDINDDKNTIGISVTPTLLNKYISLSLLCELYNLHGDLNKFYKHWIYWTEYTLYYIYAKCKHILYKYHTINRIVNNHNVNFYSSLSIWKAAEWYKENKQLEIIKSINNGLNDLFNCINNKTIKNNNDKDLFIVLQTNSGISEQIFHKYLFPLFLNYLNLSMTKVNNDHNNVYQLFKNLEQKAFSSHVPWSLHRIYSYIRRCYAFFE</sequence>
<comment type="caution">
    <text evidence="1">The sequence shown here is derived from an EMBL/GenBank/DDBJ whole genome shotgun (WGS) entry which is preliminary data.</text>
</comment>
<protein>
    <submittedName>
        <fullName evidence="1">Uncharacterized protein</fullName>
    </submittedName>
</protein>
<feature type="non-terminal residue" evidence="1">
    <location>
        <position position="1"/>
    </location>
</feature>
<evidence type="ECO:0000313" key="1">
    <source>
        <dbReference type="EMBL" id="CAF1612677.1"/>
    </source>
</evidence>
<accession>A0A8S2G1W4</accession>
<evidence type="ECO:0000313" key="2">
    <source>
        <dbReference type="EMBL" id="CAF4427510.1"/>
    </source>
</evidence>
<name>A0A8S2G1W4_9BILA</name>
<gene>
    <name evidence="1" type="ORF">OVA965_LOCUS42737</name>
    <name evidence="2" type="ORF">TMI583_LOCUS44737</name>
</gene>
<dbReference type="Pfam" id="PF20102">
    <property type="entry name" value="DUF6492"/>
    <property type="match status" value="1"/>
</dbReference>